<dbReference type="Pfam" id="PF12095">
    <property type="entry name" value="CRR7"/>
    <property type="match status" value="1"/>
</dbReference>
<comment type="caution">
    <text evidence="1">The sequence shown here is derived from an EMBL/GenBank/DDBJ whole genome shotgun (WGS) entry which is preliminary data.</text>
</comment>
<dbReference type="EMBL" id="WMIA01000013">
    <property type="protein sequence ID" value="MTF39498.1"/>
    <property type="molecule type" value="Genomic_DNA"/>
</dbReference>
<dbReference type="PANTHER" id="PTHR36803">
    <property type="entry name" value="PROTEIN CHLORORESPIRATORY REDUCTION 7, CHLOROPLASTIC"/>
    <property type="match status" value="1"/>
</dbReference>
<sequence>MVDSIMYQEDGYVVLETNQPEQLLTEMELLQKLEQVIESCQDIPSDINSIDSLSEKAKYLLENYCEFNIDDDNSLQWYVVRWEKR</sequence>
<gene>
    <name evidence="1" type="ORF">GGC33_11255</name>
</gene>
<dbReference type="InterPro" id="IPR021954">
    <property type="entry name" value="CRR7"/>
</dbReference>
<dbReference type="Proteomes" id="UP000437131">
    <property type="component" value="Unassembled WGS sequence"/>
</dbReference>
<evidence type="ECO:0000313" key="1">
    <source>
        <dbReference type="EMBL" id="MTF39498.1"/>
    </source>
</evidence>
<organism evidence="1 2">
    <name type="scientific">Cyanobacterium aponinum 0216</name>
    <dbReference type="NCBI Taxonomy" id="2676140"/>
    <lineage>
        <taxon>Bacteria</taxon>
        <taxon>Bacillati</taxon>
        <taxon>Cyanobacteriota</taxon>
        <taxon>Cyanophyceae</taxon>
        <taxon>Oscillatoriophycideae</taxon>
        <taxon>Chroococcales</taxon>
        <taxon>Geminocystaceae</taxon>
        <taxon>Cyanobacterium</taxon>
    </lineage>
</organism>
<dbReference type="RefSeq" id="WP_015219665.1">
    <property type="nucleotide sequence ID" value="NZ_WMIA01000013.1"/>
</dbReference>
<reference evidence="1 2" key="1">
    <citation type="submission" date="2019-11" db="EMBL/GenBank/DDBJ databases">
        <title>Isolation of a new High Light Tolerant Cyanobacteria.</title>
        <authorList>
            <person name="Dobson Z."/>
            <person name="Vaughn N."/>
            <person name="Vaughn M."/>
            <person name="Fromme P."/>
            <person name="Mazor Y."/>
        </authorList>
    </citation>
    <scope>NUCLEOTIDE SEQUENCE [LARGE SCALE GENOMIC DNA]</scope>
    <source>
        <strain evidence="1 2">0216</strain>
    </source>
</reference>
<dbReference type="AlphaFoldDB" id="A0A844GX41"/>
<name>A0A844GX41_9CHRO</name>
<protein>
    <submittedName>
        <fullName evidence="1">Chlororespiratory reduction protein 7</fullName>
    </submittedName>
</protein>
<dbReference type="Gene3D" id="3.90.940.40">
    <property type="entry name" value="Protein CHLORORESPIRATORY REDUCTION 7"/>
    <property type="match status" value="1"/>
</dbReference>
<accession>A0A844GX41</accession>
<proteinExistence type="predicted"/>
<evidence type="ECO:0000313" key="2">
    <source>
        <dbReference type="Proteomes" id="UP000437131"/>
    </source>
</evidence>
<dbReference type="PANTHER" id="PTHR36803:SF1">
    <property type="entry name" value="PROTEIN CHLORORESPIRATORY REDUCTION 7, CHLOROPLASTIC"/>
    <property type="match status" value="1"/>
</dbReference>
<dbReference type="InterPro" id="IPR038150">
    <property type="entry name" value="CRR7-like_sf"/>
</dbReference>